<evidence type="ECO:0000313" key="2">
    <source>
        <dbReference type="EMBL" id="OTA36259.1"/>
    </source>
</evidence>
<dbReference type="InParanoid" id="A0A1Z5TJV3"/>
<dbReference type="GO" id="GO:0000166">
    <property type="term" value="F:nucleotide binding"/>
    <property type="evidence" value="ECO:0007669"/>
    <property type="project" value="InterPro"/>
</dbReference>
<dbReference type="GO" id="GO:0006740">
    <property type="term" value="P:NADPH regeneration"/>
    <property type="evidence" value="ECO:0007669"/>
    <property type="project" value="TreeGrafter"/>
</dbReference>
<sequence>MLPFLVTNTRTSLPHTSNMTPSPKIVNVGLIGCGEVAQVIHIPTLNNLNEQYRITYLCDVSQDALNHCATKVAQGPPGTPAPKLTKNAAEVCSSKDVDIVFVINSTEYHVHHAIMALENDKIAFVEKPMAMNVRDVNLMRQAEAKSKGTVMVGYMRRYATAFLDAVKEVGGMEQVTYARVRDIIGRNAFFVDQSGTFPKKFSDYSKEDGQDLAARNEDLVKEGLSTDLGVSVTKESSIMWTLLGNLGSHDLSLMREALGMPKSVLGCSLNASTVWNVLFQYPGFVCSYESGIDEIPRFDAHLEVYSKNKQVTVQYDTPYVKGLPVTMTIRENVNGHYEERFVRKTYEDPYTLEMKELYALATEGKPVKTTVEDAAEDLEIYQMIMSAGKAQFGQ</sequence>
<dbReference type="PANTHER" id="PTHR42840">
    <property type="entry name" value="NAD(P)-BINDING ROSSMANN-FOLD SUPERFAMILY PROTEIN-RELATED"/>
    <property type="match status" value="1"/>
</dbReference>
<feature type="domain" description="Gfo/Idh/MocA-like oxidoreductase N-terminal" evidence="1">
    <location>
        <begin position="26"/>
        <end position="154"/>
    </location>
</feature>
<evidence type="ECO:0000259" key="1">
    <source>
        <dbReference type="Pfam" id="PF01408"/>
    </source>
</evidence>
<dbReference type="SUPFAM" id="SSF51735">
    <property type="entry name" value="NAD(P)-binding Rossmann-fold domains"/>
    <property type="match status" value="1"/>
</dbReference>
<dbReference type="EMBL" id="MUNK01000033">
    <property type="protein sequence ID" value="OTA36259.1"/>
    <property type="molecule type" value="Genomic_DNA"/>
</dbReference>
<dbReference type="Proteomes" id="UP000194280">
    <property type="component" value="Unassembled WGS sequence"/>
</dbReference>
<name>A0A1Z5TJV3_HORWE</name>
<dbReference type="Pfam" id="PF01408">
    <property type="entry name" value="GFO_IDH_MocA"/>
    <property type="match status" value="1"/>
</dbReference>
<evidence type="ECO:0000313" key="3">
    <source>
        <dbReference type="Proteomes" id="UP000194280"/>
    </source>
</evidence>
<keyword evidence="3" id="KW-1185">Reference proteome</keyword>
<dbReference type="AlphaFoldDB" id="A0A1Z5TJV3"/>
<comment type="caution">
    <text evidence="2">The sequence shown here is derived from an EMBL/GenBank/DDBJ whole genome shotgun (WGS) entry which is preliminary data.</text>
</comment>
<dbReference type="InterPro" id="IPR000683">
    <property type="entry name" value="Gfo/Idh/MocA-like_OxRdtase_N"/>
</dbReference>
<protein>
    <recommendedName>
        <fullName evidence="1">Gfo/Idh/MocA-like oxidoreductase N-terminal domain-containing protein</fullName>
    </recommendedName>
</protein>
<dbReference type="STRING" id="1157616.A0A1Z5TJV3"/>
<dbReference type="PANTHER" id="PTHR42840:SF7">
    <property type="entry name" value="BINDING ROSSMANN FOLD OXIDOREDUCTASE, PUTATIVE (AFU_ORTHOLOGUE AFUA_4G10190)-RELATED"/>
    <property type="match status" value="1"/>
</dbReference>
<proteinExistence type="predicted"/>
<dbReference type="Gene3D" id="3.30.360.10">
    <property type="entry name" value="Dihydrodipicolinate Reductase, domain 2"/>
    <property type="match status" value="1"/>
</dbReference>
<accession>A0A1Z5TJV3</accession>
<dbReference type="VEuPathDB" id="FungiDB:BTJ68_04544"/>
<dbReference type="InterPro" id="IPR036291">
    <property type="entry name" value="NAD(P)-bd_dom_sf"/>
</dbReference>
<dbReference type="GO" id="GO:0016491">
    <property type="term" value="F:oxidoreductase activity"/>
    <property type="evidence" value="ECO:0007669"/>
    <property type="project" value="TreeGrafter"/>
</dbReference>
<gene>
    <name evidence="2" type="ORF">BTJ68_04544</name>
</gene>
<dbReference type="Gene3D" id="3.40.50.720">
    <property type="entry name" value="NAD(P)-binding Rossmann-like Domain"/>
    <property type="match status" value="1"/>
</dbReference>
<dbReference type="GO" id="GO:0005737">
    <property type="term" value="C:cytoplasm"/>
    <property type="evidence" value="ECO:0007669"/>
    <property type="project" value="TreeGrafter"/>
</dbReference>
<organism evidence="2 3">
    <name type="scientific">Hortaea werneckii EXF-2000</name>
    <dbReference type="NCBI Taxonomy" id="1157616"/>
    <lineage>
        <taxon>Eukaryota</taxon>
        <taxon>Fungi</taxon>
        <taxon>Dikarya</taxon>
        <taxon>Ascomycota</taxon>
        <taxon>Pezizomycotina</taxon>
        <taxon>Dothideomycetes</taxon>
        <taxon>Dothideomycetidae</taxon>
        <taxon>Mycosphaerellales</taxon>
        <taxon>Teratosphaeriaceae</taxon>
        <taxon>Hortaea</taxon>
    </lineage>
</organism>
<reference evidence="2 3" key="1">
    <citation type="submission" date="2017-01" db="EMBL/GenBank/DDBJ databases">
        <title>The recent genome duplication of the halophilic yeast Hortaea werneckii: insights from long-read sequencing.</title>
        <authorList>
            <person name="Sinha S."/>
            <person name="Flibotte S."/>
            <person name="Neira M."/>
            <person name="Lenassi M."/>
            <person name="Gostincar C."/>
            <person name="Stajich J.E."/>
            <person name="Nislow C.E."/>
        </authorList>
    </citation>
    <scope>NUCLEOTIDE SEQUENCE [LARGE SCALE GENOMIC DNA]</scope>
    <source>
        <strain evidence="2 3">EXF-2000</strain>
    </source>
</reference>
<dbReference type="OrthoDB" id="64915at2759"/>